<gene>
    <name evidence="2" type="ORF">PIB30_098325</name>
</gene>
<protein>
    <submittedName>
        <fullName evidence="2">Uncharacterized protein</fullName>
    </submittedName>
</protein>
<accession>A0ABU6QVX9</accession>
<sequence>MGTELEDQEVVLNVYMAKDPGVSGAAATASASSGTFPPPVSTPSTWPPFGLPHNYSPPYDTTSRGGLGFNPRSNLHPNPQYSTQEWYPPPPQGGNYGYLNNPQPPFAPFGTGGGAYNPPIFGTFPQPLMNNPPQFGPIHLTTPVIQPMPTLQPSQATISIPQMVLTGANRPIFLEMSRKMPIEPNHVNNIVESLAVFTQQIEKSHHDLVNMLTQQMATVLTPMIENNNARIEQVAQQVIDLA</sequence>
<proteinExistence type="predicted"/>
<evidence type="ECO:0000313" key="2">
    <source>
        <dbReference type="EMBL" id="MED6116251.1"/>
    </source>
</evidence>
<evidence type="ECO:0000313" key="3">
    <source>
        <dbReference type="Proteomes" id="UP001341840"/>
    </source>
</evidence>
<organism evidence="2 3">
    <name type="scientific">Stylosanthes scabra</name>
    <dbReference type="NCBI Taxonomy" id="79078"/>
    <lineage>
        <taxon>Eukaryota</taxon>
        <taxon>Viridiplantae</taxon>
        <taxon>Streptophyta</taxon>
        <taxon>Embryophyta</taxon>
        <taxon>Tracheophyta</taxon>
        <taxon>Spermatophyta</taxon>
        <taxon>Magnoliopsida</taxon>
        <taxon>eudicotyledons</taxon>
        <taxon>Gunneridae</taxon>
        <taxon>Pentapetalae</taxon>
        <taxon>rosids</taxon>
        <taxon>fabids</taxon>
        <taxon>Fabales</taxon>
        <taxon>Fabaceae</taxon>
        <taxon>Papilionoideae</taxon>
        <taxon>50 kb inversion clade</taxon>
        <taxon>dalbergioids sensu lato</taxon>
        <taxon>Dalbergieae</taxon>
        <taxon>Pterocarpus clade</taxon>
        <taxon>Stylosanthes</taxon>
    </lineage>
</organism>
<evidence type="ECO:0000256" key="1">
    <source>
        <dbReference type="SAM" id="MobiDB-lite"/>
    </source>
</evidence>
<dbReference type="Proteomes" id="UP001341840">
    <property type="component" value="Unassembled WGS sequence"/>
</dbReference>
<dbReference type="EMBL" id="JASCZI010002502">
    <property type="protein sequence ID" value="MED6116251.1"/>
    <property type="molecule type" value="Genomic_DNA"/>
</dbReference>
<name>A0ABU6QVX9_9FABA</name>
<feature type="region of interest" description="Disordered" evidence="1">
    <location>
        <begin position="59"/>
        <end position="78"/>
    </location>
</feature>
<comment type="caution">
    <text evidence="2">The sequence shown here is derived from an EMBL/GenBank/DDBJ whole genome shotgun (WGS) entry which is preliminary data.</text>
</comment>
<reference evidence="2 3" key="1">
    <citation type="journal article" date="2023" name="Plants (Basel)">
        <title>Bridging the Gap: Combining Genomics and Transcriptomics Approaches to Understand Stylosanthes scabra, an Orphan Legume from the Brazilian Caatinga.</title>
        <authorList>
            <person name="Ferreira-Neto J.R.C."/>
            <person name="da Silva M.D."/>
            <person name="Binneck E."/>
            <person name="de Melo N.F."/>
            <person name="da Silva R.H."/>
            <person name="de Melo A.L.T.M."/>
            <person name="Pandolfi V."/>
            <person name="Bustamante F.O."/>
            <person name="Brasileiro-Vidal A.C."/>
            <person name="Benko-Iseppon A.M."/>
        </authorList>
    </citation>
    <scope>NUCLEOTIDE SEQUENCE [LARGE SCALE GENOMIC DNA]</scope>
    <source>
        <tissue evidence="2">Leaves</tissue>
    </source>
</reference>
<keyword evidence="3" id="KW-1185">Reference proteome</keyword>